<keyword evidence="2" id="KW-1185">Reference proteome</keyword>
<organism evidence="1 2">
    <name type="scientific">Stegodyphus mimosarum</name>
    <name type="common">African social velvet spider</name>
    <dbReference type="NCBI Taxonomy" id="407821"/>
    <lineage>
        <taxon>Eukaryota</taxon>
        <taxon>Metazoa</taxon>
        <taxon>Ecdysozoa</taxon>
        <taxon>Arthropoda</taxon>
        <taxon>Chelicerata</taxon>
        <taxon>Arachnida</taxon>
        <taxon>Araneae</taxon>
        <taxon>Araneomorphae</taxon>
        <taxon>Entelegynae</taxon>
        <taxon>Eresoidea</taxon>
        <taxon>Eresidae</taxon>
        <taxon>Stegodyphus</taxon>
    </lineage>
</organism>
<gene>
    <name evidence="1" type="ORF">X975_20516</name>
</gene>
<proteinExistence type="predicted"/>
<dbReference type="Proteomes" id="UP000054359">
    <property type="component" value="Unassembled WGS sequence"/>
</dbReference>
<feature type="non-terminal residue" evidence="1">
    <location>
        <position position="56"/>
    </location>
</feature>
<evidence type="ECO:0000313" key="1">
    <source>
        <dbReference type="EMBL" id="KFM60463.1"/>
    </source>
</evidence>
<accession>A0A087T5S4</accession>
<reference evidence="1 2" key="1">
    <citation type="submission" date="2013-11" db="EMBL/GenBank/DDBJ databases">
        <title>Genome sequencing of Stegodyphus mimosarum.</title>
        <authorList>
            <person name="Bechsgaard J."/>
        </authorList>
    </citation>
    <scope>NUCLEOTIDE SEQUENCE [LARGE SCALE GENOMIC DNA]</scope>
</reference>
<dbReference type="AlphaFoldDB" id="A0A087T5S4"/>
<sequence>EEPREERIPQVPERTRYKLKVIKNVEVFPRHKKYKLSYVLEPTGRAGEVKIQNIDL</sequence>
<feature type="non-terminal residue" evidence="1">
    <location>
        <position position="1"/>
    </location>
</feature>
<name>A0A087T5S4_STEMI</name>
<evidence type="ECO:0000313" key="2">
    <source>
        <dbReference type="Proteomes" id="UP000054359"/>
    </source>
</evidence>
<dbReference type="EMBL" id="KK113558">
    <property type="protein sequence ID" value="KFM60463.1"/>
    <property type="molecule type" value="Genomic_DNA"/>
</dbReference>
<protein>
    <submittedName>
        <fullName evidence="1">Uncharacterized protein</fullName>
    </submittedName>
</protein>